<dbReference type="EMBL" id="CAFAAQ010000098">
    <property type="protein sequence ID" value="CAB4810595.1"/>
    <property type="molecule type" value="Genomic_DNA"/>
</dbReference>
<dbReference type="InterPro" id="IPR002933">
    <property type="entry name" value="Peptidase_M20"/>
</dbReference>
<feature type="domain" description="Peptidase M20 dimerisation" evidence="3">
    <location>
        <begin position="172"/>
        <end position="272"/>
    </location>
</feature>
<evidence type="ECO:0000256" key="2">
    <source>
        <dbReference type="ARBA" id="ARBA00022801"/>
    </source>
</evidence>
<sequence>MSSDAVSAPLTVDDLLQCSAELVAVPSESFFEAQITELIQNELAAHQHLELTRVGDNLVARTQLGRPVRVILAGHTDTVPANGNAQPRLEGDRLWGLGSADMKGGLAVMLQLAQQHQQPAVDVTYVFYAREEVASEHSGLEELFQLRPDLLEGDVALLGEPTDGQIEAGCQGTMRFSVVLRGKRAHTARAWMGSNAIHRLAGLLTAIEQYVPRQPVLLGCHFHEALQVVRVNGGVAGNVVPDEVQIELAHRFAPDRSSDQAEQHVRNLLEPFLQDGDQVELLDLSPAAYPAVDHPCIAALIERHDLGVLGKLGWTDVARFADRGVPAVNFGPGDSALAHTAQEHLFGESLARTFAALDDLLRFGP</sequence>
<dbReference type="GO" id="GO:0006526">
    <property type="term" value="P:L-arginine biosynthetic process"/>
    <property type="evidence" value="ECO:0007669"/>
    <property type="project" value="TreeGrafter"/>
</dbReference>
<evidence type="ECO:0000259" key="3">
    <source>
        <dbReference type="Pfam" id="PF07687"/>
    </source>
</evidence>
<evidence type="ECO:0000313" key="6">
    <source>
        <dbReference type="EMBL" id="CAB5067383.1"/>
    </source>
</evidence>
<reference evidence="4" key="1">
    <citation type="submission" date="2020-05" db="EMBL/GenBank/DDBJ databases">
        <authorList>
            <person name="Chiriac C."/>
            <person name="Salcher M."/>
            <person name="Ghai R."/>
            <person name="Kavagutti S V."/>
        </authorList>
    </citation>
    <scope>NUCLEOTIDE SEQUENCE</scope>
</reference>
<organism evidence="4">
    <name type="scientific">freshwater metagenome</name>
    <dbReference type="NCBI Taxonomy" id="449393"/>
    <lineage>
        <taxon>unclassified sequences</taxon>
        <taxon>metagenomes</taxon>
        <taxon>ecological metagenomes</taxon>
    </lineage>
</organism>
<dbReference type="PANTHER" id="PTHR43808:SF31">
    <property type="entry name" value="N-ACETYL-L-CITRULLINE DEACETYLASE"/>
    <property type="match status" value="1"/>
</dbReference>
<dbReference type="InterPro" id="IPR036264">
    <property type="entry name" value="Bact_exopeptidase_dim_dom"/>
</dbReference>
<dbReference type="Gene3D" id="3.30.70.360">
    <property type="match status" value="1"/>
</dbReference>
<dbReference type="Pfam" id="PF07687">
    <property type="entry name" value="M20_dimer"/>
    <property type="match status" value="1"/>
</dbReference>
<dbReference type="InterPro" id="IPR010174">
    <property type="entry name" value="Succinyl-DAP_deSuclase_DapE"/>
</dbReference>
<dbReference type="Gene3D" id="3.40.630.10">
    <property type="entry name" value="Zn peptidases"/>
    <property type="match status" value="1"/>
</dbReference>
<dbReference type="NCBIfam" id="TIGR01900">
    <property type="entry name" value="dapE-gram_pos"/>
    <property type="match status" value="1"/>
</dbReference>
<dbReference type="EMBL" id="CAFBPW010000103">
    <property type="protein sequence ID" value="CAB5034644.1"/>
    <property type="molecule type" value="Genomic_DNA"/>
</dbReference>
<evidence type="ECO:0000256" key="1">
    <source>
        <dbReference type="ARBA" id="ARBA00022723"/>
    </source>
</evidence>
<evidence type="ECO:0000313" key="5">
    <source>
        <dbReference type="EMBL" id="CAB5034644.1"/>
    </source>
</evidence>
<dbReference type="GO" id="GO:0046872">
    <property type="term" value="F:metal ion binding"/>
    <property type="evidence" value="ECO:0007669"/>
    <property type="project" value="UniProtKB-KW"/>
</dbReference>
<dbReference type="SUPFAM" id="SSF53187">
    <property type="entry name" value="Zn-dependent exopeptidases"/>
    <property type="match status" value="1"/>
</dbReference>
<gene>
    <name evidence="4" type="ORF">UFOPK3046_01129</name>
    <name evidence="5" type="ORF">UFOPK4173_01002</name>
    <name evidence="6" type="ORF">UFOPK4354_01194</name>
</gene>
<dbReference type="GO" id="GO:0008777">
    <property type="term" value="F:acetylornithine deacetylase activity"/>
    <property type="evidence" value="ECO:0007669"/>
    <property type="project" value="TreeGrafter"/>
</dbReference>
<dbReference type="PANTHER" id="PTHR43808">
    <property type="entry name" value="ACETYLORNITHINE DEACETYLASE"/>
    <property type="match status" value="1"/>
</dbReference>
<dbReference type="SUPFAM" id="SSF55031">
    <property type="entry name" value="Bacterial exopeptidase dimerisation domain"/>
    <property type="match status" value="1"/>
</dbReference>
<evidence type="ECO:0000313" key="4">
    <source>
        <dbReference type="EMBL" id="CAB4810595.1"/>
    </source>
</evidence>
<dbReference type="AlphaFoldDB" id="A0A6J6YQ42"/>
<dbReference type="InterPro" id="IPR050072">
    <property type="entry name" value="Peptidase_M20A"/>
</dbReference>
<proteinExistence type="predicted"/>
<name>A0A6J6YQ42_9ZZZZ</name>
<dbReference type="GO" id="GO:0009014">
    <property type="term" value="F:succinyl-diaminopimelate desuccinylase activity"/>
    <property type="evidence" value="ECO:0007669"/>
    <property type="project" value="InterPro"/>
</dbReference>
<dbReference type="EMBL" id="CAFBQW010000131">
    <property type="protein sequence ID" value="CAB5067383.1"/>
    <property type="molecule type" value="Genomic_DNA"/>
</dbReference>
<accession>A0A6J6YQ42</accession>
<keyword evidence="2" id="KW-0378">Hydrolase</keyword>
<dbReference type="Pfam" id="PF01546">
    <property type="entry name" value="Peptidase_M20"/>
    <property type="match status" value="1"/>
</dbReference>
<dbReference type="GO" id="GO:0009089">
    <property type="term" value="P:lysine biosynthetic process via diaminopimelate"/>
    <property type="evidence" value="ECO:0007669"/>
    <property type="project" value="InterPro"/>
</dbReference>
<keyword evidence="1" id="KW-0479">Metal-binding</keyword>
<protein>
    <submittedName>
        <fullName evidence="4">Unannotated protein</fullName>
    </submittedName>
</protein>
<dbReference type="InterPro" id="IPR011650">
    <property type="entry name" value="Peptidase_M20_dimer"/>
</dbReference>